<proteinExistence type="predicted"/>
<name>A0ACC4BZG4_POPAL</name>
<organism evidence="1 2">
    <name type="scientific">Populus alba</name>
    <name type="common">White poplar</name>
    <dbReference type="NCBI Taxonomy" id="43335"/>
    <lineage>
        <taxon>Eukaryota</taxon>
        <taxon>Viridiplantae</taxon>
        <taxon>Streptophyta</taxon>
        <taxon>Embryophyta</taxon>
        <taxon>Tracheophyta</taxon>
        <taxon>Spermatophyta</taxon>
        <taxon>Magnoliopsida</taxon>
        <taxon>eudicotyledons</taxon>
        <taxon>Gunneridae</taxon>
        <taxon>Pentapetalae</taxon>
        <taxon>rosids</taxon>
        <taxon>fabids</taxon>
        <taxon>Malpighiales</taxon>
        <taxon>Salicaceae</taxon>
        <taxon>Saliceae</taxon>
        <taxon>Populus</taxon>
    </lineage>
</organism>
<gene>
    <name evidence="1" type="ORF">D5086_014871</name>
</gene>
<reference evidence="1 2" key="1">
    <citation type="journal article" date="2024" name="Plant Biotechnol. J.">
        <title>Genome and CRISPR/Cas9 system of a widespread forest tree (Populus alba) in the world.</title>
        <authorList>
            <person name="Liu Y.J."/>
            <person name="Jiang P.F."/>
            <person name="Han X.M."/>
            <person name="Li X.Y."/>
            <person name="Wang H.M."/>
            <person name="Wang Y.J."/>
            <person name="Wang X.X."/>
            <person name="Zeng Q.Y."/>
        </authorList>
    </citation>
    <scope>NUCLEOTIDE SEQUENCE [LARGE SCALE GENOMIC DNA]</scope>
    <source>
        <strain evidence="2">cv. PAL-ZL1</strain>
    </source>
</reference>
<sequence>MSQQPDSSFNLRSNIMKQPVCDGPVPLKLSKLGALSNIILQVELDQEETAPTSTTNMSSKKKELLSTAMKRTSEWIFSQEIPSDVTVHAGGASFSLHKFPLVSKCGYIRKMVSESSDADLSEIKIPHVPGGAEAFELAAKFCYGINFEISTENIAMLRCVAEYLEMTEDYAVGNLVSRTDAYLNEVALKSLAGAVSVLHLSENLLPMAEKVKLVGRCIDAIALAACKESQFSMSGRSDSGNEVVISSIGSQPKAIVDWWAEDLTVLRIDIFQRVLIAMMARGFKQYALGPVLMLYAQKSLRGLEASGKGRKKIEAQQEHEKRVVLETIVSLLPREKNVLSVSFLSMLLRAAIYLETTVACRLDLEKRMGLQLGQAALDDLLIPSYSFTGDTMFDVDTVQRIMMNYLENEVEGNRIGYHADDECGVTLLSDMERVAKLMENYLAEIASDRNLTVSKFIGLAEIIPEQSRVTEDGMYRAIDIYLKAHPALSDMERKKVCSLMDCQKLSREACAHAAQNDRLPVQTVVQVLYYEQQRLRDVMNGNLTGGDSPALPPKVNIFSTDIRPVSDELSSLRRENEDLKIELLKMKMKMKEIERATVVSTTSSPSADKPPLPRKSFINSVSKKLGRINPFLLLTRIPARRSRNGGPVNSIAWGLYLNYGFFLDRGFGKARIAHGTG</sequence>
<comment type="caution">
    <text evidence="1">The sequence shown here is derived from an EMBL/GenBank/DDBJ whole genome shotgun (WGS) entry which is preliminary data.</text>
</comment>
<evidence type="ECO:0000313" key="1">
    <source>
        <dbReference type="EMBL" id="KAL3583810.1"/>
    </source>
</evidence>
<accession>A0ACC4BZG4</accession>
<dbReference type="Proteomes" id="UP000309997">
    <property type="component" value="Unassembled WGS sequence"/>
</dbReference>
<keyword evidence="2" id="KW-1185">Reference proteome</keyword>
<evidence type="ECO:0000313" key="2">
    <source>
        <dbReference type="Proteomes" id="UP000309997"/>
    </source>
</evidence>
<dbReference type="EMBL" id="RCHU02000007">
    <property type="protein sequence ID" value="KAL3583810.1"/>
    <property type="molecule type" value="Genomic_DNA"/>
</dbReference>
<protein>
    <submittedName>
        <fullName evidence="1">Uncharacterized protein</fullName>
    </submittedName>
</protein>